<evidence type="ECO:0000256" key="1">
    <source>
        <dbReference type="ARBA" id="ARBA00001917"/>
    </source>
</evidence>
<feature type="domain" description="Dihydroorotate dehydrogenase catalytic" evidence="7">
    <location>
        <begin position="40"/>
        <end position="357"/>
    </location>
</feature>
<dbReference type="EMBL" id="LCLS01000007">
    <property type="protein sequence ID" value="KKU22037.1"/>
    <property type="molecule type" value="Genomic_DNA"/>
</dbReference>
<dbReference type="GO" id="GO:0004152">
    <property type="term" value="F:dihydroorotate dehydrogenase activity"/>
    <property type="evidence" value="ECO:0007669"/>
    <property type="project" value="TreeGrafter"/>
</dbReference>
<protein>
    <submittedName>
        <fullName evidence="8">Dihydroorotate oxidase</fullName>
    </submittedName>
</protein>
<dbReference type="Gene3D" id="3.20.20.70">
    <property type="entry name" value="Aldolase class I"/>
    <property type="match status" value="1"/>
</dbReference>
<evidence type="ECO:0000256" key="2">
    <source>
        <dbReference type="ARBA" id="ARBA00004725"/>
    </source>
</evidence>
<evidence type="ECO:0000313" key="8">
    <source>
        <dbReference type="EMBL" id="KKU22037.1"/>
    </source>
</evidence>
<dbReference type="Proteomes" id="UP000034107">
    <property type="component" value="Unassembled WGS sequence"/>
</dbReference>
<dbReference type="SUPFAM" id="SSF51395">
    <property type="entry name" value="FMN-linked oxidoreductases"/>
    <property type="match status" value="1"/>
</dbReference>
<reference evidence="8 9" key="1">
    <citation type="journal article" date="2015" name="Nature">
        <title>rRNA introns, odd ribosomes, and small enigmatic genomes across a large radiation of phyla.</title>
        <authorList>
            <person name="Brown C.T."/>
            <person name="Hug L.A."/>
            <person name="Thomas B.C."/>
            <person name="Sharon I."/>
            <person name="Castelle C.J."/>
            <person name="Singh A."/>
            <person name="Wilkins M.J."/>
            <person name="Williams K.H."/>
            <person name="Banfield J.F."/>
        </authorList>
    </citation>
    <scope>NUCLEOTIDE SEQUENCE [LARGE SCALE GENOMIC DNA]</scope>
</reference>
<name>A0A0G1NNY9_9BACT</name>
<organism evidence="8 9">
    <name type="scientific">Candidatus Nomurabacteria bacterium GW2011_GWA1_46_11</name>
    <dbReference type="NCBI Taxonomy" id="1618732"/>
    <lineage>
        <taxon>Bacteria</taxon>
        <taxon>Candidatus Nomuraibacteriota</taxon>
    </lineage>
</organism>
<evidence type="ECO:0000256" key="3">
    <source>
        <dbReference type="ARBA" id="ARBA00022630"/>
    </source>
</evidence>
<evidence type="ECO:0000256" key="4">
    <source>
        <dbReference type="ARBA" id="ARBA00022643"/>
    </source>
</evidence>
<dbReference type="InterPro" id="IPR050074">
    <property type="entry name" value="DHO_dehydrogenase"/>
</dbReference>
<comment type="pathway">
    <text evidence="2">Pyrimidine metabolism; UMP biosynthesis via de novo pathway.</text>
</comment>
<dbReference type="GO" id="GO:0005737">
    <property type="term" value="C:cytoplasm"/>
    <property type="evidence" value="ECO:0007669"/>
    <property type="project" value="InterPro"/>
</dbReference>
<keyword evidence="3" id="KW-0285">Flavoprotein</keyword>
<gene>
    <name evidence="8" type="ORF">UX31_C0007G0023</name>
</gene>
<evidence type="ECO:0000256" key="5">
    <source>
        <dbReference type="ARBA" id="ARBA00022975"/>
    </source>
</evidence>
<dbReference type="PATRIC" id="fig|1618732.3.peg.363"/>
<evidence type="ECO:0000259" key="7">
    <source>
        <dbReference type="Pfam" id="PF01180"/>
    </source>
</evidence>
<comment type="caution">
    <text evidence="8">The sequence shown here is derived from an EMBL/GenBank/DDBJ whole genome shotgun (WGS) entry which is preliminary data.</text>
</comment>
<dbReference type="Pfam" id="PF01180">
    <property type="entry name" value="DHO_dh"/>
    <property type="match status" value="1"/>
</dbReference>
<proteinExistence type="predicted"/>
<keyword evidence="6" id="KW-0560">Oxidoreductase</keyword>
<keyword evidence="5" id="KW-0665">Pyrimidine biosynthesis</keyword>
<dbReference type="GO" id="GO:0006221">
    <property type="term" value="P:pyrimidine nucleotide biosynthetic process"/>
    <property type="evidence" value="ECO:0007669"/>
    <property type="project" value="UniProtKB-KW"/>
</dbReference>
<comment type="cofactor">
    <cofactor evidence="1">
        <name>FMN</name>
        <dbReference type="ChEBI" id="CHEBI:58210"/>
    </cofactor>
</comment>
<dbReference type="PANTHER" id="PTHR48109:SF1">
    <property type="entry name" value="DIHYDROOROTATE DEHYDROGENASE (FUMARATE)"/>
    <property type="match status" value="1"/>
</dbReference>
<dbReference type="AlphaFoldDB" id="A0A0G1NNY9"/>
<evidence type="ECO:0000256" key="6">
    <source>
        <dbReference type="ARBA" id="ARBA00023002"/>
    </source>
</evidence>
<evidence type="ECO:0000313" key="9">
    <source>
        <dbReference type="Proteomes" id="UP000034107"/>
    </source>
</evidence>
<dbReference type="InterPro" id="IPR013785">
    <property type="entry name" value="Aldolase_TIM"/>
</dbReference>
<keyword evidence="4" id="KW-0288">FMN</keyword>
<sequence>MLHTPFYDPEKSYEENFTEGPFGAFTDGKVFKDEGEPKYDFLGVKVNSPFGIAAGPLVNSKFIEASFEKGFDLCVYKTVRSGVYPAHPYPNVVSVKVDGDLTYEKAQGEVEMQAGFDQPLTITNSFGVPSRTPEFWQEDCDRAVGYAGIGQTVILSFMGTAREHQTRDEFIADHTLVARLAKQTRAKVFEMNLSCPNVGNEGLICYDLDMTEALSKAVKAELGQSPLILKVGYFKNDADLERLAEIANKYAEGIAVINTIQTKIVDDKGGQALPGGPDRLRSGVAGASIKWAGLEMTKKLKQIREKLGFNYKIIGVGGVMIPDDFFEYRVAGADFVMSVTGAMWNPYLAQEIKERLAQ</sequence>
<dbReference type="PANTHER" id="PTHR48109">
    <property type="entry name" value="DIHYDROOROTATE DEHYDROGENASE (QUINONE), MITOCHONDRIAL-RELATED"/>
    <property type="match status" value="1"/>
</dbReference>
<dbReference type="GO" id="GO:0006207">
    <property type="term" value="P:'de novo' pyrimidine nucleobase biosynthetic process"/>
    <property type="evidence" value="ECO:0007669"/>
    <property type="project" value="TreeGrafter"/>
</dbReference>
<accession>A0A0G1NNY9</accession>
<dbReference type="InterPro" id="IPR005720">
    <property type="entry name" value="Dihydroorotate_DH_cat"/>
</dbReference>